<dbReference type="InterPro" id="IPR004358">
    <property type="entry name" value="Sig_transdc_His_kin-like_C"/>
</dbReference>
<dbReference type="AlphaFoldDB" id="A0A4R3JZT1"/>
<dbReference type="SUPFAM" id="SSF55874">
    <property type="entry name" value="ATPase domain of HSP90 chaperone/DNA topoisomerase II/histidine kinase"/>
    <property type="match status" value="1"/>
</dbReference>
<keyword evidence="11 12" id="KW-0472">Membrane</keyword>
<dbReference type="PROSITE" id="PS50885">
    <property type="entry name" value="HAMP"/>
    <property type="match status" value="1"/>
</dbReference>
<dbReference type="GO" id="GO:0000155">
    <property type="term" value="F:phosphorelay sensor kinase activity"/>
    <property type="evidence" value="ECO:0007669"/>
    <property type="project" value="InterPro"/>
</dbReference>
<dbReference type="PRINTS" id="PR00344">
    <property type="entry name" value="BCTRLSENSOR"/>
</dbReference>
<dbReference type="Gene3D" id="3.30.450.20">
    <property type="entry name" value="PAS domain"/>
    <property type="match status" value="1"/>
</dbReference>
<proteinExistence type="predicted"/>
<gene>
    <name evidence="15" type="ORF">EDD59_13520</name>
</gene>
<evidence type="ECO:0000256" key="1">
    <source>
        <dbReference type="ARBA" id="ARBA00000085"/>
    </source>
</evidence>
<evidence type="ECO:0000256" key="9">
    <source>
        <dbReference type="ARBA" id="ARBA00022989"/>
    </source>
</evidence>
<dbReference type="PROSITE" id="PS50109">
    <property type="entry name" value="HIS_KIN"/>
    <property type="match status" value="1"/>
</dbReference>
<dbReference type="SUPFAM" id="SSF158472">
    <property type="entry name" value="HAMP domain-like"/>
    <property type="match status" value="1"/>
</dbReference>
<evidence type="ECO:0000259" key="13">
    <source>
        <dbReference type="PROSITE" id="PS50109"/>
    </source>
</evidence>
<keyword evidence="10" id="KW-0902">Two-component regulatory system</keyword>
<keyword evidence="5" id="KW-0597">Phosphoprotein</keyword>
<comment type="caution">
    <text evidence="15">The sequence shown here is derived from an EMBL/GenBank/DDBJ whole genome shotgun (WGS) entry which is preliminary data.</text>
</comment>
<dbReference type="InterPro" id="IPR033479">
    <property type="entry name" value="dCache_1"/>
</dbReference>
<keyword evidence="16" id="KW-1185">Reference proteome</keyword>
<keyword evidence="8 15" id="KW-0418">Kinase</keyword>
<evidence type="ECO:0000256" key="4">
    <source>
        <dbReference type="ARBA" id="ARBA00022475"/>
    </source>
</evidence>
<dbReference type="EMBL" id="SLZZ01000035">
    <property type="protein sequence ID" value="TCS74706.1"/>
    <property type="molecule type" value="Genomic_DNA"/>
</dbReference>
<evidence type="ECO:0000259" key="14">
    <source>
        <dbReference type="PROSITE" id="PS50885"/>
    </source>
</evidence>
<dbReference type="GO" id="GO:0005886">
    <property type="term" value="C:plasma membrane"/>
    <property type="evidence" value="ECO:0007669"/>
    <property type="project" value="UniProtKB-SubCell"/>
</dbReference>
<evidence type="ECO:0000256" key="12">
    <source>
        <dbReference type="SAM" id="Phobius"/>
    </source>
</evidence>
<dbReference type="InterPro" id="IPR036890">
    <property type="entry name" value="HATPase_C_sf"/>
</dbReference>
<name>A0A4R3JZT1_9FIRM</name>
<feature type="transmembrane region" description="Helical" evidence="12">
    <location>
        <begin position="293"/>
        <end position="315"/>
    </location>
</feature>
<dbReference type="InterPro" id="IPR003660">
    <property type="entry name" value="HAMP_dom"/>
</dbReference>
<keyword evidence="6" id="KW-0808">Transferase</keyword>
<feature type="domain" description="Histidine kinase" evidence="13">
    <location>
        <begin position="477"/>
        <end position="581"/>
    </location>
</feature>
<feature type="transmembrane region" description="Helical" evidence="12">
    <location>
        <begin position="12"/>
        <end position="35"/>
    </location>
</feature>
<comment type="catalytic activity">
    <reaction evidence="1">
        <text>ATP + protein L-histidine = ADP + protein N-phospho-L-histidine.</text>
        <dbReference type="EC" id="2.7.13.3"/>
    </reaction>
</comment>
<sequence>MKRREGFYSIRYKMLAAYVVLLFVTSVGVFCFFTFRFDKVYKQQANSHMADVTGLAAANVSNMMEQIDQLSVSVIVDRAVQENLGIINKNRGGYDKEKGTGSIETNKAAISNQIRGSIFNINGITSLRIYSLSGEEIFIGTTNREFLEYSFGSDEIYEANGGALWSLAGDANYVCMCRAILSTANMKPLGYMVIICQNDYFGDEFSTVSSAYSGRVYLVDQEGETVCSSDQELIGSIFPYEIQELRERKQSTIEDPGTGEKSYYYTGETLENGWTLICTVSAKQFRDGVAASILQMGLLLAGALILSFIVTTVVVRRLVGPTKKLLLSMSEFGEGKLDSRVEVSGNDEIGQIGCAYNEMADNIQNLMEKVYSLELANKEAEIEFLKMQINPHFLYNSLDTISWLGFTGGNEKVSDLAVSLAKLLRASIQRADMITVAEEMETVKSYLLIQDYRFGDKIGVEYDVASEVLQYYMPSFLLQPLIENSIIHGLENQIEKGILKISIKAENDWLMFVIVDDGRGMEQKQVEMLLRQCKDSQSGNAIGLKNVYRRLQLLYGEESSFEIKSVQGKGTSISFRIPVTRWKPVAEKP</sequence>
<dbReference type="InterPro" id="IPR003594">
    <property type="entry name" value="HATPase_dom"/>
</dbReference>
<dbReference type="CDD" id="cd06225">
    <property type="entry name" value="HAMP"/>
    <property type="match status" value="1"/>
</dbReference>
<dbReference type="PANTHER" id="PTHR34220:SF7">
    <property type="entry name" value="SENSOR HISTIDINE KINASE YPDA"/>
    <property type="match status" value="1"/>
</dbReference>
<evidence type="ECO:0000256" key="7">
    <source>
        <dbReference type="ARBA" id="ARBA00022692"/>
    </source>
</evidence>
<evidence type="ECO:0000256" key="5">
    <source>
        <dbReference type="ARBA" id="ARBA00022553"/>
    </source>
</evidence>
<organism evidence="15 16">
    <name type="scientific">Muricomes intestini</name>
    <dbReference type="NCBI Taxonomy" id="1796634"/>
    <lineage>
        <taxon>Bacteria</taxon>
        <taxon>Bacillati</taxon>
        <taxon>Bacillota</taxon>
        <taxon>Clostridia</taxon>
        <taxon>Lachnospirales</taxon>
        <taxon>Lachnospiraceae</taxon>
        <taxon>Muricomes</taxon>
    </lineage>
</organism>
<dbReference type="Proteomes" id="UP000295726">
    <property type="component" value="Unassembled WGS sequence"/>
</dbReference>
<evidence type="ECO:0000313" key="16">
    <source>
        <dbReference type="Proteomes" id="UP000295726"/>
    </source>
</evidence>
<dbReference type="Pfam" id="PF02518">
    <property type="entry name" value="HATPase_c"/>
    <property type="match status" value="1"/>
</dbReference>
<comment type="subcellular location">
    <subcellularLocation>
        <location evidence="2">Cell membrane</location>
        <topology evidence="2">Multi-pass membrane protein</topology>
    </subcellularLocation>
</comment>
<dbReference type="Pfam" id="PF06580">
    <property type="entry name" value="His_kinase"/>
    <property type="match status" value="1"/>
</dbReference>
<evidence type="ECO:0000256" key="3">
    <source>
        <dbReference type="ARBA" id="ARBA00012438"/>
    </source>
</evidence>
<keyword evidence="4" id="KW-1003">Cell membrane</keyword>
<protein>
    <recommendedName>
        <fullName evidence="3">histidine kinase</fullName>
        <ecNumber evidence="3">2.7.13.3</ecNumber>
    </recommendedName>
</protein>
<dbReference type="OrthoDB" id="9809348at2"/>
<evidence type="ECO:0000256" key="10">
    <source>
        <dbReference type="ARBA" id="ARBA00023012"/>
    </source>
</evidence>
<evidence type="ECO:0000313" key="15">
    <source>
        <dbReference type="EMBL" id="TCS74706.1"/>
    </source>
</evidence>
<dbReference type="InterPro" id="IPR005467">
    <property type="entry name" value="His_kinase_dom"/>
</dbReference>
<dbReference type="InterPro" id="IPR050640">
    <property type="entry name" value="Bact_2-comp_sensor_kinase"/>
</dbReference>
<evidence type="ECO:0000256" key="6">
    <source>
        <dbReference type="ARBA" id="ARBA00022679"/>
    </source>
</evidence>
<dbReference type="SMART" id="SM00304">
    <property type="entry name" value="HAMP"/>
    <property type="match status" value="1"/>
</dbReference>
<keyword evidence="7 12" id="KW-0812">Transmembrane</keyword>
<evidence type="ECO:0000256" key="8">
    <source>
        <dbReference type="ARBA" id="ARBA00022777"/>
    </source>
</evidence>
<dbReference type="InterPro" id="IPR010559">
    <property type="entry name" value="Sig_transdc_His_kin_internal"/>
</dbReference>
<reference evidence="15 16" key="1">
    <citation type="submission" date="2019-03" db="EMBL/GenBank/DDBJ databases">
        <title>Genomic Encyclopedia of Type Strains, Phase IV (KMG-IV): sequencing the most valuable type-strain genomes for metagenomic binning, comparative biology and taxonomic classification.</title>
        <authorList>
            <person name="Goeker M."/>
        </authorList>
    </citation>
    <scope>NUCLEOTIDE SEQUENCE [LARGE SCALE GENOMIC DNA]</scope>
    <source>
        <strain evidence="15 16">DSM 29489</strain>
    </source>
</reference>
<dbReference type="EC" id="2.7.13.3" evidence="3"/>
<dbReference type="Pfam" id="PF02743">
    <property type="entry name" value="dCache_1"/>
    <property type="match status" value="1"/>
</dbReference>
<evidence type="ECO:0000256" key="11">
    <source>
        <dbReference type="ARBA" id="ARBA00023136"/>
    </source>
</evidence>
<dbReference type="PANTHER" id="PTHR34220">
    <property type="entry name" value="SENSOR HISTIDINE KINASE YPDA"/>
    <property type="match status" value="1"/>
</dbReference>
<dbReference type="Pfam" id="PF00672">
    <property type="entry name" value="HAMP"/>
    <property type="match status" value="1"/>
</dbReference>
<dbReference type="Gene3D" id="3.30.565.10">
    <property type="entry name" value="Histidine kinase-like ATPase, C-terminal domain"/>
    <property type="match status" value="1"/>
</dbReference>
<dbReference type="Gene3D" id="1.10.8.500">
    <property type="entry name" value="HAMP domain in histidine kinase"/>
    <property type="match status" value="1"/>
</dbReference>
<feature type="domain" description="HAMP" evidence="14">
    <location>
        <begin position="316"/>
        <end position="368"/>
    </location>
</feature>
<evidence type="ECO:0000256" key="2">
    <source>
        <dbReference type="ARBA" id="ARBA00004651"/>
    </source>
</evidence>
<dbReference type="RefSeq" id="WP_132383703.1">
    <property type="nucleotide sequence ID" value="NZ_DAIPCY010000024.1"/>
</dbReference>
<keyword evidence="9 12" id="KW-1133">Transmembrane helix</keyword>
<accession>A0A4R3JZT1</accession>